<accession>A0A383B372</accession>
<dbReference type="Pfam" id="PF01636">
    <property type="entry name" value="APH"/>
    <property type="match status" value="1"/>
</dbReference>
<proteinExistence type="predicted"/>
<organism evidence="2">
    <name type="scientific">marine metagenome</name>
    <dbReference type="NCBI Taxonomy" id="408172"/>
    <lineage>
        <taxon>unclassified sequences</taxon>
        <taxon>metagenomes</taxon>
        <taxon>ecological metagenomes</taxon>
    </lineage>
</organism>
<feature type="domain" description="Aminoglycoside phosphotransferase" evidence="1">
    <location>
        <begin position="3"/>
        <end position="164"/>
    </location>
</feature>
<dbReference type="InterPro" id="IPR050249">
    <property type="entry name" value="Pseudomonas-type_ThrB"/>
</dbReference>
<dbReference type="SUPFAM" id="SSF56112">
    <property type="entry name" value="Protein kinase-like (PK-like)"/>
    <property type="match status" value="1"/>
</dbReference>
<dbReference type="AlphaFoldDB" id="A0A383B372"/>
<feature type="non-terminal residue" evidence="2">
    <location>
        <position position="248"/>
    </location>
</feature>
<evidence type="ECO:0000259" key="1">
    <source>
        <dbReference type="Pfam" id="PF01636"/>
    </source>
</evidence>
<name>A0A383B372_9ZZZZ</name>
<sequence>GNYWRMMEYIDGGESAEIPESPRQAYQAAKAFGEFQAQLADLPGSPLLQTIPDFHNTRKRFNDFRRVVTEDPFGRTNEVRDLITFALSRESLADAINEEKFPVRIVHNDTKLNNVLLDKKTGEGICVVDLDTVMPGCALHDFGDLVRTAACSAQEDEPDITRIQFLPEIFEALVEGYLDATNCFLSPLEVDHLAIAPQVLTYELALRFLADYLEGDIYFKVKRPGHNLQRARAQFRLLASMEEHISEM</sequence>
<gene>
    <name evidence="2" type="ORF">METZ01_LOCUS467063</name>
</gene>
<dbReference type="PANTHER" id="PTHR21064:SF5">
    <property type="entry name" value="SLR1880 PROTEIN"/>
    <property type="match status" value="1"/>
</dbReference>
<dbReference type="PANTHER" id="PTHR21064">
    <property type="entry name" value="AMINOGLYCOSIDE PHOSPHOTRANSFERASE DOMAIN-CONTAINING PROTEIN-RELATED"/>
    <property type="match status" value="1"/>
</dbReference>
<dbReference type="EMBL" id="UINC01196962">
    <property type="protein sequence ID" value="SVE14209.1"/>
    <property type="molecule type" value="Genomic_DNA"/>
</dbReference>
<dbReference type="Gene3D" id="3.90.1200.10">
    <property type="match status" value="1"/>
</dbReference>
<dbReference type="InterPro" id="IPR002575">
    <property type="entry name" value="Aminoglycoside_PTrfase"/>
</dbReference>
<feature type="non-terminal residue" evidence="2">
    <location>
        <position position="1"/>
    </location>
</feature>
<protein>
    <recommendedName>
        <fullName evidence="1">Aminoglycoside phosphotransferase domain-containing protein</fullName>
    </recommendedName>
</protein>
<dbReference type="InterPro" id="IPR011009">
    <property type="entry name" value="Kinase-like_dom_sf"/>
</dbReference>
<reference evidence="2" key="1">
    <citation type="submission" date="2018-05" db="EMBL/GenBank/DDBJ databases">
        <authorList>
            <person name="Lanie J.A."/>
            <person name="Ng W.-L."/>
            <person name="Kazmierczak K.M."/>
            <person name="Andrzejewski T.M."/>
            <person name="Davidsen T.M."/>
            <person name="Wayne K.J."/>
            <person name="Tettelin H."/>
            <person name="Glass J.I."/>
            <person name="Rusch D."/>
            <person name="Podicherti R."/>
            <person name="Tsui H.-C.T."/>
            <person name="Winkler M.E."/>
        </authorList>
    </citation>
    <scope>NUCLEOTIDE SEQUENCE</scope>
</reference>
<evidence type="ECO:0000313" key="2">
    <source>
        <dbReference type="EMBL" id="SVE14209.1"/>
    </source>
</evidence>